<dbReference type="SUPFAM" id="SSF48452">
    <property type="entry name" value="TPR-like"/>
    <property type="match status" value="2"/>
</dbReference>
<organism evidence="2 3">
    <name type="scientific">Symmachiella dynata</name>
    <dbReference type="NCBI Taxonomy" id="2527995"/>
    <lineage>
        <taxon>Bacteria</taxon>
        <taxon>Pseudomonadati</taxon>
        <taxon>Planctomycetota</taxon>
        <taxon>Planctomycetia</taxon>
        <taxon>Planctomycetales</taxon>
        <taxon>Planctomycetaceae</taxon>
        <taxon>Symmachiella</taxon>
    </lineage>
</organism>
<evidence type="ECO:0000313" key="3">
    <source>
        <dbReference type="Proteomes" id="UP000319383"/>
    </source>
</evidence>
<dbReference type="InterPro" id="IPR011990">
    <property type="entry name" value="TPR-like_helical_dom_sf"/>
</dbReference>
<protein>
    <submittedName>
        <fullName evidence="2">Cellulose synthase subunit BcsC</fullName>
    </submittedName>
</protein>
<dbReference type="KEGG" id="sdyn:Mal52_49760"/>
<feature type="repeat" description="TPR" evidence="1">
    <location>
        <begin position="153"/>
        <end position="186"/>
    </location>
</feature>
<feature type="repeat" description="TPR" evidence="1">
    <location>
        <begin position="255"/>
        <end position="288"/>
    </location>
</feature>
<keyword evidence="1" id="KW-0802">TPR repeat</keyword>
<dbReference type="AlphaFoldDB" id="A0A517ZVI0"/>
<dbReference type="PANTHER" id="PTHR12558:SF13">
    <property type="entry name" value="CELL DIVISION CYCLE PROTEIN 27 HOMOLOG"/>
    <property type="match status" value="1"/>
</dbReference>
<gene>
    <name evidence="2" type="ORF">Mal52_49760</name>
</gene>
<evidence type="ECO:0000313" key="2">
    <source>
        <dbReference type="EMBL" id="QDU46455.1"/>
    </source>
</evidence>
<dbReference type="Proteomes" id="UP000319383">
    <property type="component" value="Chromosome"/>
</dbReference>
<dbReference type="EMBL" id="CP036276">
    <property type="protein sequence ID" value="QDU46455.1"/>
    <property type="molecule type" value="Genomic_DNA"/>
</dbReference>
<dbReference type="InterPro" id="IPR019734">
    <property type="entry name" value="TPR_rpt"/>
</dbReference>
<proteinExistence type="predicted"/>
<name>A0A517ZVI0_9PLAN</name>
<dbReference type="RefSeq" id="WP_145378964.1">
    <property type="nucleotide sequence ID" value="NZ_CAXBED010000011.1"/>
</dbReference>
<sequence>MAMDKNKIAGDCWKRGSEALGKANWDYAIEMFRQAVRLVPDNKLYRETLRGAAEKKYKNNGTGARMANAKLMGLRGKLKKARMMKDWDSVDKLAEDGFAINPWDGQLNQDLGDACAARAEAATDAGNESLASGFQSIAIIAYQRALEATPGNRALLRSLALQYEARQNYRQAIECWEKIRRIDPHDAESRSKCSQLAAQSTINEAHFDDAQSTKDVMADHEVAARINSGQQQADGPGMSLEADLKRAIRKEPENKDNYLKIADYYERAGKLAEAVEMLNTALKLSNNDANIREKLEDIELSQANKTVVQAKELANKEATEENTKRARELETNFVKREVQILTQREQRYPSDMRVKLELAIRLMRFAKWQKAIPLLQKAATDTRVRGEALVRLGMCFNKDNKPQLAQHQLEQAITEVDHESNPKMYKEMLYLLGTICEKSDEVDSAIKSYSMLLAVDYGYRDAVKRLEALQSRPKR</sequence>
<dbReference type="Pfam" id="PF13432">
    <property type="entry name" value="TPR_16"/>
    <property type="match status" value="1"/>
</dbReference>
<reference evidence="2 3" key="1">
    <citation type="submission" date="2019-02" db="EMBL/GenBank/DDBJ databases">
        <title>Deep-cultivation of Planctomycetes and their phenomic and genomic characterization uncovers novel biology.</title>
        <authorList>
            <person name="Wiegand S."/>
            <person name="Jogler M."/>
            <person name="Boedeker C."/>
            <person name="Pinto D."/>
            <person name="Vollmers J."/>
            <person name="Rivas-Marin E."/>
            <person name="Kohn T."/>
            <person name="Peeters S.H."/>
            <person name="Heuer A."/>
            <person name="Rast P."/>
            <person name="Oberbeckmann S."/>
            <person name="Bunk B."/>
            <person name="Jeske O."/>
            <person name="Meyerdierks A."/>
            <person name="Storesund J.E."/>
            <person name="Kallscheuer N."/>
            <person name="Luecker S."/>
            <person name="Lage O.M."/>
            <person name="Pohl T."/>
            <person name="Merkel B.J."/>
            <person name="Hornburger P."/>
            <person name="Mueller R.-W."/>
            <person name="Bruemmer F."/>
            <person name="Labrenz M."/>
            <person name="Spormann A.M."/>
            <person name="Op den Camp H."/>
            <person name="Overmann J."/>
            <person name="Amann R."/>
            <person name="Jetten M.S.M."/>
            <person name="Mascher T."/>
            <person name="Medema M.H."/>
            <person name="Devos D.P."/>
            <person name="Kaster A.-K."/>
            <person name="Ovreas L."/>
            <person name="Rohde M."/>
            <person name="Galperin M.Y."/>
            <person name="Jogler C."/>
        </authorList>
    </citation>
    <scope>NUCLEOTIDE SEQUENCE [LARGE SCALE GENOMIC DNA]</scope>
    <source>
        <strain evidence="2 3">Mal52</strain>
    </source>
</reference>
<accession>A0A517ZVI0</accession>
<dbReference type="OrthoDB" id="212218at2"/>
<keyword evidence="3" id="KW-1185">Reference proteome</keyword>
<dbReference type="SMART" id="SM00028">
    <property type="entry name" value="TPR"/>
    <property type="match status" value="6"/>
</dbReference>
<dbReference type="PANTHER" id="PTHR12558">
    <property type="entry name" value="CELL DIVISION CYCLE 16,23,27"/>
    <property type="match status" value="1"/>
</dbReference>
<evidence type="ECO:0000256" key="1">
    <source>
        <dbReference type="PROSITE-ProRule" id="PRU00339"/>
    </source>
</evidence>
<dbReference type="Gene3D" id="1.25.40.10">
    <property type="entry name" value="Tetratricopeptide repeat domain"/>
    <property type="match status" value="3"/>
</dbReference>
<dbReference type="PROSITE" id="PS50005">
    <property type="entry name" value="TPR"/>
    <property type="match status" value="2"/>
</dbReference>